<dbReference type="STRING" id="553218.CAMRE0001_3188"/>
<sequence>MRVYIKVTVSAWKDKAMKLKLIKRYAADEFSYKILKNKFKIKALREPIGVGISLARALRK</sequence>
<protein>
    <submittedName>
        <fullName evidence="1">Uncharacterized protein</fullName>
    </submittedName>
</protein>
<dbReference type="AlphaFoldDB" id="B9D1A2"/>
<comment type="caution">
    <text evidence="1">The sequence shown here is derived from an EMBL/GenBank/DDBJ whole genome shotgun (WGS) entry which is preliminary data.</text>
</comment>
<name>B9D1A2_CAMRE</name>
<dbReference type="Proteomes" id="UP000003082">
    <property type="component" value="Unassembled WGS sequence"/>
</dbReference>
<reference evidence="1 2" key="1">
    <citation type="submission" date="2008-08" db="EMBL/GenBank/DDBJ databases">
        <authorList>
            <person name="Madupu R."/>
            <person name="Durkin A.S."/>
            <person name="Torralba M."/>
            <person name="Methe B."/>
            <person name="Sutton G.G."/>
            <person name="Strausberg R.L."/>
            <person name="Nelson K.E."/>
        </authorList>
    </citation>
    <scope>NUCLEOTIDE SEQUENCE [LARGE SCALE GENOMIC DNA]</scope>
    <source>
        <strain evidence="1 2">RM3267</strain>
    </source>
</reference>
<dbReference type="EMBL" id="ACFU01000008">
    <property type="protein sequence ID" value="EEF14288.1"/>
    <property type="molecule type" value="Genomic_DNA"/>
</dbReference>
<proteinExistence type="predicted"/>
<accession>B9D1A2</accession>
<organism evidence="1 2">
    <name type="scientific">Campylobacter rectus RM3267</name>
    <dbReference type="NCBI Taxonomy" id="553218"/>
    <lineage>
        <taxon>Bacteria</taxon>
        <taxon>Pseudomonadati</taxon>
        <taxon>Campylobacterota</taxon>
        <taxon>Epsilonproteobacteria</taxon>
        <taxon>Campylobacterales</taxon>
        <taxon>Campylobacteraceae</taxon>
        <taxon>Campylobacter</taxon>
    </lineage>
</organism>
<evidence type="ECO:0000313" key="2">
    <source>
        <dbReference type="Proteomes" id="UP000003082"/>
    </source>
</evidence>
<gene>
    <name evidence="1" type="ORF">CAMRE0001_3188</name>
</gene>
<keyword evidence="2" id="KW-1185">Reference proteome</keyword>
<evidence type="ECO:0000313" key="1">
    <source>
        <dbReference type="EMBL" id="EEF14288.1"/>
    </source>
</evidence>